<dbReference type="SUPFAM" id="SSF53335">
    <property type="entry name" value="S-adenosyl-L-methionine-dependent methyltransferases"/>
    <property type="match status" value="1"/>
</dbReference>
<proteinExistence type="predicted"/>
<feature type="transmembrane region" description="Helical" evidence="1">
    <location>
        <begin position="38"/>
        <end position="58"/>
    </location>
</feature>
<keyword evidence="1" id="KW-1133">Transmembrane helix</keyword>
<comment type="caution">
    <text evidence="3">The sequence shown here is derived from an EMBL/GenBank/DDBJ whole genome shotgun (WGS) entry which is preliminary data.</text>
</comment>
<dbReference type="RefSeq" id="WP_253654290.1">
    <property type="nucleotide sequence ID" value="NZ_BAAAOE010000003.1"/>
</dbReference>
<dbReference type="GO" id="GO:0032259">
    <property type="term" value="P:methylation"/>
    <property type="evidence" value="ECO:0007669"/>
    <property type="project" value="UniProtKB-KW"/>
</dbReference>
<keyword evidence="3" id="KW-0489">Methyltransferase</keyword>
<name>A0ABT1H0F7_9NOCA</name>
<keyword evidence="1" id="KW-0472">Membrane</keyword>
<evidence type="ECO:0000313" key="4">
    <source>
        <dbReference type="Proteomes" id="UP001205740"/>
    </source>
</evidence>
<keyword evidence="3" id="KW-0808">Transferase</keyword>
<dbReference type="Pfam" id="PF08241">
    <property type="entry name" value="Methyltransf_11"/>
    <property type="match status" value="1"/>
</dbReference>
<evidence type="ECO:0000259" key="2">
    <source>
        <dbReference type="Pfam" id="PF08241"/>
    </source>
</evidence>
<dbReference type="Proteomes" id="UP001205740">
    <property type="component" value="Unassembled WGS sequence"/>
</dbReference>
<dbReference type="Gene3D" id="3.40.50.150">
    <property type="entry name" value="Vaccinia Virus protein VP39"/>
    <property type="match status" value="1"/>
</dbReference>
<feature type="domain" description="Methyltransferase type 11" evidence="2">
    <location>
        <begin position="81"/>
        <end position="189"/>
    </location>
</feature>
<gene>
    <name evidence="3" type="ORF">LX12_001911</name>
</gene>
<organism evidence="3 4">
    <name type="scientific">Williamsia serinedens</name>
    <dbReference type="NCBI Taxonomy" id="391736"/>
    <lineage>
        <taxon>Bacteria</taxon>
        <taxon>Bacillati</taxon>
        <taxon>Actinomycetota</taxon>
        <taxon>Actinomycetes</taxon>
        <taxon>Mycobacteriales</taxon>
        <taxon>Nocardiaceae</taxon>
        <taxon>Williamsia</taxon>
    </lineage>
</organism>
<dbReference type="InterPro" id="IPR029063">
    <property type="entry name" value="SAM-dependent_MTases_sf"/>
</dbReference>
<reference evidence="3 4" key="1">
    <citation type="submission" date="2022-06" db="EMBL/GenBank/DDBJ databases">
        <title>Genomic Encyclopedia of Archaeal and Bacterial Type Strains, Phase II (KMG-II): from individual species to whole genera.</title>
        <authorList>
            <person name="Goeker M."/>
        </authorList>
    </citation>
    <scope>NUCLEOTIDE SEQUENCE [LARGE SCALE GENOMIC DNA]</scope>
    <source>
        <strain evidence="3 4">DSM 45037</strain>
    </source>
</reference>
<dbReference type="PANTHER" id="PTHR45277:SF1">
    <property type="entry name" value="EXPRESSED PROTEIN"/>
    <property type="match status" value="1"/>
</dbReference>
<accession>A0ABT1H0F7</accession>
<keyword evidence="4" id="KW-1185">Reference proteome</keyword>
<feature type="transmembrane region" description="Helical" evidence="1">
    <location>
        <begin position="12"/>
        <end position="31"/>
    </location>
</feature>
<dbReference type="EMBL" id="JAMTCG010000003">
    <property type="protein sequence ID" value="MCP2160724.1"/>
    <property type="molecule type" value="Genomic_DNA"/>
</dbReference>
<keyword evidence="1" id="KW-0812">Transmembrane</keyword>
<sequence>MDATRYGIDGWPYVVGLTGGALVAGAGALLTDGRPRSACGVIALAAGVPAALGSRYVFGGKVRHRDRLLDLVPWRGDETVLDIGAGAGLMGVGAAHRVPRGRVRCVDLWIGKDLARSGPERLLANAGHDGVADRVEVRTGDARSLDLPDGSMDVVLSVLCLHNVPDEPGRRAAAAEIARVLTPGGRVVVSDLAGTEQLARWFGEDGLHVLEHRRAPHTFPPQRVVVARRPVDRSTLIAVAPRP</sequence>
<dbReference type="InterPro" id="IPR013216">
    <property type="entry name" value="Methyltransf_11"/>
</dbReference>
<dbReference type="CDD" id="cd02440">
    <property type="entry name" value="AdoMet_MTases"/>
    <property type="match status" value="1"/>
</dbReference>
<protein>
    <submittedName>
        <fullName evidence="3">Methyltransferase domain-containing protein</fullName>
    </submittedName>
</protein>
<dbReference type="PANTHER" id="PTHR45277">
    <property type="entry name" value="EXPRESSED PROTEIN"/>
    <property type="match status" value="1"/>
</dbReference>
<evidence type="ECO:0000313" key="3">
    <source>
        <dbReference type="EMBL" id="MCP2160724.1"/>
    </source>
</evidence>
<dbReference type="GO" id="GO:0008168">
    <property type="term" value="F:methyltransferase activity"/>
    <property type="evidence" value="ECO:0007669"/>
    <property type="project" value="UniProtKB-KW"/>
</dbReference>
<evidence type="ECO:0000256" key="1">
    <source>
        <dbReference type="SAM" id="Phobius"/>
    </source>
</evidence>